<evidence type="ECO:0000256" key="1">
    <source>
        <dbReference type="SAM" id="Coils"/>
    </source>
</evidence>
<accession>A0A9P4I5I3</accession>
<feature type="compositionally biased region" description="Low complexity" evidence="2">
    <location>
        <begin position="534"/>
        <end position="548"/>
    </location>
</feature>
<evidence type="ECO:0000256" key="2">
    <source>
        <dbReference type="SAM" id="MobiDB-lite"/>
    </source>
</evidence>
<feature type="region of interest" description="Disordered" evidence="2">
    <location>
        <begin position="465"/>
        <end position="548"/>
    </location>
</feature>
<keyword evidence="3" id="KW-0812">Transmembrane</keyword>
<name>A0A9P4I5I3_9PEZI</name>
<gene>
    <name evidence="4" type="ORF">NA57DRAFT_61252</name>
</gene>
<organism evidence="4 5">
    <name type="scientific">Rhizodiscina lignyota</name>
    <dbReference type="NCBI Taxonomy" id="1504668"/>
    <lineage>
        <taxon>Eukaryota</taxon>
        <taxon>Fungi</taxon>
        <taxon>Dikarya</taxon>
        <taxon>Ascomycota</taxon>
        <taxon>Pezizomycotina</taxon>
        <taxon>Dothideomycetes</taxon>
        <taxon>Pleosporomycetidae</taxon>
        <taxon>Aulographales</taxon>
        <taxon>Rhizodiscinaceae</taxon>
        <taxon>Rhizodiscina</taxon>
    </lineage>
</organism>
<feature type="compositionally biased region" description="Basic residues" evidence="2">
    <location>
        <begin position="66"/>
        <end position="78"/>
    </location>
</feature>
<evidence type="ECO:0000313" key="5">
    <source>
        <dbReference type="Proteomes" id="UP000799772"/>
    </source>
</evidence>
<feature type="transmembrane region" description="Helical" evidence="3">
    <location>
        <begin position="12"/>
        <end position="31"/>
    </location>
</feature>
<protein>
    <submittedName>
        <fullName evidence="4">Uncharacterized protein</fullName>
    </submittedName>
</protein>
<keyword evidence="3" id="KW-0472">Membrane</keyword>
<feature type="region of interest" description="Disordered" evidence="2">
    <location>
        <begin position="94"/>
        <end position="162"/>
    </location>
</feature>
<feature type="compositionally biased region" description="Basic and acidic residues" evidence="2">
    <location>
        <begin position="495"/>
        <end position="506"/>
    </location>
</feature>
<proteinExistence type="predicted"/>
<dbReference type="AlphaFoldDB" id="A0A9P4I5I3"/>
<sequence>MSVVTKGTVSASLAIVVAIVVVTESSLLLHMPDTKSKNRLLTAIRNTFTEIKNDVKKAVGKMSRNQNKKSRCAKRKAEKARIKDTERTITNLDYLDTVSVPEHTRNDEPQKDADSGVNTPPLEHSENHVAPKQNQILKPKENNPESIHHIPQTVDDDHEEERKKQAIFAARRAELELIVAKHEEAKKTAKLEAARQEKEHNAENFRHEAELQAEKQGLLGGATSGKALFDEMDLEAENIKMLPNRHPSSGRRSSKGSPRRVVSTAHSDIDFPTSFQSMVDLNFSSWNNALKQVVTTPASASESSSDNMENTAHSDTTTLSPPVIPSAMKEIDSQISEAEGQAITPIPVTGHASSQVDEDHSQNAQDAEEHDMEAHGDAAAVDSHGAQSTLDNEFEVESSSSSSYSKSTAGEQVEEQEDSDDTTLTLANGITGKNDLPKRATKIQDQGPIQETDVVEEISKTALHGNELPNVEHAPEETRPGDSDGQTFPANGDILEGHDNNGRVDNDSSTNEGKATAEAHKEHKEHKEEDGTHSAHSSTAISAAADSARNNALKTKAIKNSREMSSATAANLGTMTNSTAKLRAALQMIDLEAREHEQAAQNDLRAAQEQLRAARTLRAGRIAIMKTMGIDSAEPPRTQESAAGNSSATAPQESDSQAVVNVDLMLTLLGFVKGGEMPIGDAMESLQQMRGGNYGPM</sequence>
<feature type="compositionally biased region" description="Low complexity" evidence="2">
    <location>
        <begin position="398"/>
        <end position="407"/>
    </location>
</feature>
<feature type="region of interest" description="Disordered" evidence="2">
    <location>
        <begin position="60"/>
        <end position="81"/>
    </location>
</feature>
<feature type="compositionally biased region" description="Basic and acidic residues" evidence="2">
    <location>
        <begin position="515"/>
        <end position="533"/>
    </location>
</feature>
<keyword evidence="3" id="KW-1133">Transmembrane helix</keyword>
<feature type="compositionally biased region" description="Polar residues" evidence="2">
    <location>
        <begin position="297"/>
        <end position="320"/>
    </location>
</feature>
<feature type="region of interest" description="Disordered" evidence="2">
    <location>
        <begin position="629"/>
        <end position="656"/>
    </location>
</feature>
<evidence type="ECO:0000313" key="4">
    <source>
        <dbReference type="EMBL" id="KAF2093547.1"/>
    </source>
</evidence>
<keyword evidence="1" id="KW-0175">Coiled coil</keyword>
<feature type="compositionally biased region" description="Basic and acidic residues" evidence="2">
    <location>
        <begin position="473"/>
        <end position="482"/>
    </location>
</feature>
<dbReference type="EMBL" id="ML978137">
    <property type="protein sequence ID" value="KAF2093547.1"/>
    <property type="molecule type" value="Genomic_DNA"/>
</dbReference>
<evidence type="ECO:0000256" key="3">
    <source>
        <dbReference type="SAM" id="Phobius"/>
    </source>
</evidence>
<feature type="region of interest" description="Disordered" evidence="2">
    <location>
        <begin position="297"/>
        <end position="324"/>
    </location>
</feature>
<feature type="compositionally biased region" description="Basic residues" evidence="2">
    <location>
        <begin position="248"/>
        <end position="258"/>
    </location>
</feature>
<feature type="region of interest" description="Disordered" evidence="2">
    <location>
        <begin position="350"/>
        <end position="450"/>
    </location>
</feature>
<feature type="coiled-coil region" evidence="1">
    <location>
        <begin position="172"/>
        <end position="208"/>
    </location>
</feature>
<feature type="compositionally biased region" description="Polar residues" evidence="2">
    <location>
        <begin position="638"/>
        <end position="656"/>
    </location>
</feature>
<feature type="compositionally biased region" description="Basic and acidic residues" evidence="2">
    <location>
        <begin position="102"/>
        <end position="114"/>
    </location>
</feature>
<dbReference type="Proteomes" id="UP000799772">
    <property type="component" value="Unassembled WGS sequence"/>
</dbReference>
<keyword evidence="5" id="KW-1185">Reference proteome</keyword>
<feature type="compositionally biased region" description="Basic and acidic residues" evidence="2">
    <location>
        <begin position="138"/>
        <end position="148"/>
    </location>
</feature>
<reference evidence="4" key="1">
    <citation type="journal article" date="2020" name="Stud. Mycol.">
        <title>101 Dothideomycetes genomes: a test case for predicting lifestyles and emergence of pathogens.</title>
        <authorList>
            <person name="Haridas S."/>
            <person name="Albert R."/>
            <person name="Binder M."/>
            <person name="Bloem J."/>
            <person name="Labutti K."/>
            <person name="Salamov A."/>
            <person name="Andreopoulos B."/>
            <person name="Baker S."/>
            <person name="Barry K."/>
            <person name="Bills G."/>
            <person name="Bluhm B."/>
            <person name="Cannon C."/>
            <person name="Castanera R."/>
            <person name="Culley D."/>
            <person name="Daum C."/>
            <person name="Ezra D."/>
            <person name="Gonzalez J."/>
            <person name="Henrissat B."/>
            <person name="Kuo A."/>
            <person name="Liang C."/>
            <person name="Lipzen A."/>
            <person name="Lutzoni F."/>
            <person name="Magnuson J."/>
            <person name="Mondo S."/>
            <person name="Nolan M."/>
            <person name="Ohm R."/>
            <person name="Pangilinan J."/>
            <person name="Park H.-J."/>
            <person name="Ramirez L."/>
            <person name="Alfaro M."/>
            <person name="Sun H."/>
            <person name="Tritt A."/>
            <person name="Yoshinaga Y."/>
            <person name="Zwiers L.-H."/>
            <person name="Turgeon B."/>
            <person name="Goodwin S."/>
            <person name="Spatafora J."/>
            <person name="Crous P."/>
            <person name="Grigoriev I."/>
        </authorList>
    </citation>
    <scope>NUCLEOTIDE SEQUENCE</scope>
    <source>
        <strain evidence="4">CBS 133067</strain>
    </source>
</reference>
<comment type="caution">
    <text evidence="4">The sequence shown here is derived from an EMBL/GenBank/DDBJ whole genome shotgun (WGS) entry which is preliminary data.</text>
</comment>
<feature type="region of interest" description="Disordered" evidence="2">
    <location>
        <begin position="240"/>
        <end position="265"/>
    </location>
</feature>
<feature type="compositionally biased region" description="Acidic residues" evidence="2">
    <location>
        <begin position="412"/>
        <end position="421"/>
    </location>
</feature>